<evidence type="ECO:0000313" key="1">
    <source>
        <dbReference type="EMBL" id="GAG49131.1"/>
    </source>
</evidence>
<comment type="caution">
    <text evidence="1">The sequence shown here is derived from an EMBL/GenBank/DDBJ whole genome shotgun (WGS) entry which is preliminary data.</text>
</comment>
<reference evidence="1" key="1">
    <citation type="journal article" date="2014" name="Front. Microbiol.">
        <title>High frequency of phylogenetically diverse reductive dehalogenase-homologous genes in deep subseafloor sedimentary metagenomes.</title>
        <authorList>
            <person name="Kawai M."/>
            <person name="Futagami T."/>
            <person name="Toyoda A."/>
            <person name="Takaki Y."/>
            <person name="Nishi S."/>
            <person name="Hori S."/>
            <person name="Arai W."/>
            <person name="Tsubouchi T."/>
            <person name="Morono Y."/>
            <person name="Uchiyama I."/>
            <person name="Ito T."/>
            <person name="Fujiyama A."/>
            <person name="Inagaki F."/>
            <person name="Takami H."/>
        </authorList>
    </citation>
    <scope>NUCLEOTIDE SEQUENCE</scope>
    <source>
        <strain evidence="1">Expedition CK06-06</strain>
    </source>
</reference>
<name>X0ZLJ7_9ZZZZ</name>
<gene>
    <name evidence="1" type="ORF">S01H1_80642</name>
</gene>
<proteinExistence type="predicted"/>
<dbReference type="AlphaFoldDB" id="X0ZLJ7"/>
<accession>X0ZLJ7</accession>
<organism evidence="1">
    <name type="scientific">marine sediment metagenome</name>
    <dbReference type="NCBI Taxonomy" id="412755"/>
    <lineage>
        <taxon>unclassified sequences</taxon>
        <taxon>metagenomes</taxon>
        <taxon>ecological metagenomes</taxon>
    </lineage>
</organism>
<dbReference type="EMBL" id="BARS01054480">
    <property type="protein sequence ID" value="GAG49131.1"/>
    <property type="molecule type" value="Genomic_DNA"/>
</dbReference>
<sequence length="86" mass="9999">MRASTDDLIVEVLAARSGTTMLAREIGHHLSTVYDRGISPKAISKRLRTLEDEYPLLNRKATTNKEKALYNVRWIYLWGYWSKEDD</sequence>
<protein>
    <submittedName>
        <fullName evidence="1">Uncharacterized protein</fullName>
    </submittedName>
</protein>